<sequence length="208" mass="24016">MELDIIRKLNNIDGNDFINFDKDIKILEKNIGVKLPKVILDFYKNIGIHSSLFKSVLNGLKINNYEILELHIDEQTGEKWGLDINSNLLFKPYDGKWTNVNYSVEDFLYNEILKTSSFSQKFSAMTKYSIDDIKTATNNGFLHKIKIKPIDLEIANIHDLKMCFYQSCPNDIISVGENTIYYGANNKSDFENFISSFGKNWHAPWLGL</sequence>
<accession>A0A238U7H5</accession>
<dbReference type="RefSeq" id="WP_095070681.1">
    <property type="nucleotide sequence ID" value="NZ_LT899436.1"/>
</dbReference>
<evidence type="ECO:0000313" key="1">
    <source>
        <dbReference type="EMBL" id="SNR15149.1"/>
    </source>
</evidence>
<dbReference type="AlphaFoldDB" id="A0A238U7H5"/>
<reference evidence="1 2" key="1">
    <citation type="submission" date="2017-07" db="EMBL/GenBank/DDBJ databases">
        <authorList>
            <person name="Sun Z.S."/>
            <person name="Albrecht U."/>
            <person name="Echele G."/>
            <person name="Lee C.C."/>
        </authorList>
    </citation>
    <scope>NUCLEOTIDE SEQUENCE [LARGE SCALE GENOMIC DNA]</scope>
    <source>
        <strain evidence="2">type strain: KCTC 22618</strain>
    </source>
</reference>
<evidence type="ECO:0000313" key="2">
    <source>
        <dbReference type="Proteomes" id="UP000215214"/>
    </source>
</evidence>
<proteinExistence type="predicted"/>
<dbReference type="OrthoDB" id="1426885at2"/>
<name>A0A238U7H5_9FLAO</name>
<dbReference type="Proteomes" id="UP000215214">
    <property type="component" value="Chromosome TJEJU"/>
</dbReference>
<protein>
    <submittedName>
        <fullName evidence="1">Uncharacterized protein</fullName>
    </submittedName>
</protein>
<keyword evidence="2" id="KW-1185">Reference proteome</keyword>
<dbReference type="KEGG" id="tje:TJEJU_1416"/>
<organism evidence="1 2">
    <name type="scientific">Tenacibaculum jejuense</name>
    <dbReference type="NCBI Taxonomy" id="584609"/>
    <lineage>
        <taxon>Bacteria</taxon>
        <taxon>Pseudomonadati</taxon>
        <taxon>Bacteroidota</taxon>
        <taxon>Flavobacteriia</taxon>
        <taxon>Flavobacteriales</taxon>
        <taxon>Flavobacteriaceae</taxon>
        <taxon>Tenacibaculum</taxon>
    </lineage>
</organism>
<dbReference type="EMBL" id="LT899436">
    <property type="protein sequence ID" value="SNR15149.1"/>
    <property type="molecule type" value="Genomic_DNA"/>
</dbReference>
<gene>
    <name evidence="1" type="ORF">TJEJU_1416</name>
</gene>